<dbReference type="Gene3D" id="1.10.10.10">
    <property type="entry name" value="Winged helix-like DNA-binding domain superfamily/Winged helix DNA-binding domain"/>
    <property type="match status" value="1"/>
</dbReference>
<dbReference type="PANTHER" id="PTHR43133">
    <property type="entry name" value="RNA POLYMERASE ECF-TYPE SIGMA FACTO"/>
    <property type="match status" value="1"/>
</dbReference>
<dbReference type="PANTHER" id="PTHR43133:SF8">
    <property type="entry name" value="RNA POLYMERASE SIGMA FACTOR HI_1459-RELATED"/>
    <property type="match status" value="1"/>
</dbReference>
<dbReference type="EMBL" id="LN515532">
    <property type="protein sequence ID" value="CEA14724.1"/>
    <property type="molecule type" value="Genomic_DNA"/>
</dbReference>
<evidence type="ECO:0000259" key="6">
    <source>
        <dbReference type="Pfam" id="PF04542"/>
    </source>
</evidence>
<keyword evidence="2" id="KW-0805">Transcription regulation</keyword>
<dbReference type="InterPro" id="IPR013249">
    <property type="entry name" value="RNA_pol_sigma70_r4_t2"/>
</dbReference>
<dbReference type="AlphaFoldDB" id="A0A098BXE8"/>
<evidence type="ECO:0000256" key="3">
    <source>
        <dbReference type="ARBA" id="ARBA00023082"/>
    </source>
</evidence>
<name>A0A098BXE8_9BACT</name>
<keyword evidence="3" id="KW-0731">Sigma factor</keyword>
<dbReference type="InterPro" id="IPR014284">
    <property type="entry name" value="RNA_pol_sigma-70_dom"/>
</dbReference>
<comment type="similarity">
    <text evidence="1">Belongs to the sigma-70 factor family. ECF subfamily.</text>
</comment>
<evidence type="ECO:0000313" key="8">
    <source>
        <dbReference type="EMBL" id="CEA14724.1"/>
    </source>
</evidence>
<reference evidence="8 9" key="1">
    <citation type="submission" date="2014-08" db="EMBL/GenBank/DDBJ databases">
        <authorList>
            <person name="Wibberg D."/>
        </authorList>
    </citation>
    <scope>NUCLEOTIDE SEQUENCE [LARGE SCALE GENOMIC DNA]</scope>
    <source>
        <strain evidence="9">ING2-E5B</strain>
    </source>
</reference>
<dbReference type="HOGENOM" id="CLU_047691_4_4_10"/>
<evidence type="ECO:0000256" key="5">
    <source>
        <dbReference type="ARBA" id="ARBA00023163"/>
    </source>
</evidence>
<sequence>MDGNEFKSRFLPYTNLIYKISFAITKDREDAEDVVQEVYEKLWKSRQSLSEVENDESFIVIMARNMALDRYRYKAKRQTSPLNNIVEVNHEVTHDIIEHKEALSNVEKLLSTLPQTQQLAIRLRHFSDMSILQIADTMEITQENVRQLLSRARRTIKDKMEKIYEN</sequence>
<dbReference type="GO" id="GO:0003677">
    <property type="term" value="F:DNA binding"/>
    <property type="evidence" value="ECO:0007669"/>
    <property type="project" value="UniProtKB-KW"/>
</dbReference>
<proteinExistence type="inferred from homology"/>
<evidence type="ECO:0000256" key="4">
    <source>
        <dbReference type="ARBA" id="ARBA00023125"/>
    </source>
</evidence>
<dbReference type="STRING" id="1562970.ING2E5B_0070"/>
<evidence type="ECO:0000256" key="2">
    <source>
        <dbReference type="ARBA" id="ARBA00023015"/>
    </source>
</evidence>
<dbReference type="InterPro" id="IPR036388">
    <property type="entry name" value="WH-like_DNA-bd_sf"/>
</dbReference>
<feature type="domain" description="RNA polymerase sigma factor 70 region 4 type 2" evidence="7">
    <location>
        <begin position="105"/>
        <end position="155"/>
    </location>
</feature>
<protein>
    <submittedName>
        <fullName evidence="8">Putative RNA polymerase sigma factor</fullName>
    </submittedName>
</protein>
<dbReference type="InterPro" id="IPR039425">
    <property type="entry name" value="RNA_pol_sigma-70-like"/>
</dbReference>
<dbReference type="InterPro" id="IPR013325">
    <property type="entry name" value="RNA_pol_sigma_r2"/>
</dbReference>
<dbReference type="GO" id="GO:0016987">
    <property type="term" value="F:sigma factor activity"/>
    <property type="evidence" value="ECO:0007669"/>
    <property type="project" value="UniProtKB-KW"/>
</dbReference>
<dbReference type="Proteomes" id="UP000032417">
    <property type="component" value="Chromosome 1"/>
</dbReference>
<dbReference type="NCBIfam" id="TIGR02937">
    <property type="entry name" value="sigma70-ECF"/>
    <property type="match status" value="1"/>
</dbReference>
<dbReference type="SUPFAM" id="SSF88946">
    <property type="entry name" value="Sigma2 domain of RNA polymerase sigma factors"/>
    <property type="match status" value="1"/>
</dbReference>
<evidence type="ECO:0000313" key="9">
    <source>
        <dbReference type="Proteomes" id="UP000032417"/>
    </source>
</evidence>
<keyword evidence="9" id="KW-1185">Reference proteome</keyword>
<dbReference type="CDD" id="cd06171">
    <property type="entry name" value="Sigma70_r4"/>
    <property type="match status" value="1"/>
</dbReference>
<keyword evidence="4" id="KW-0238">DNA-binding</keyword>
<dbReference type="SUPFAM" id="SSF88659">
    <property type="entry name" value="Sigma3 and sigma4 domains of RNA polymerase sigma factors"/>
    <property type="match status" value="1"/>
</dbReference>
<gene>
    <name evidence="8" type="ORF">ING2E5B_0070</name>
</gene>
<evidence type="ECO:0000259" key="7">
    <source>
        <dbReference type="Pfam" id="PF08281"/>
    </source>
</evidence>
<dbReference type="GO" id="GO:0006352">
    <property type="term" value="P:DNA-templated transcription initiation"/>
    <property type="evidence" value="ECO:0007669"/>
    <property type="project" value="InterPro"/>
</dbReference>
<accession>A0A098BXE8</accession>
<dbReference type="InterPro" id="IPR013324">
    <property type="entry name" value="RNA_pol_sigma_r3/r4-like"/>
</dbReference>
<dbReference type="KEGG" id="pbt:ING2E5B_0070"/>
<dbReference type="OrthoDB" id="1120819at2"/>
<evidence type="ECO:0000256" key="1">
    <source>
        <dbReference type="ARBA" id="ARBA00010641"/>
    </source>
</evidence>
<feature type="domain" description="RNA polymerase sigma-70 region 2" evidence="6">
    <location>
        <begin position="13"/>
        <end position="76"/>
    </location>
</feature>
<dbReference type="InterPro" id="IPR007627">
    <property type="entry name" value="RNA_pol_sigma70_r2"/>
</dbReference>
<dbReference type="Gene3D" id="1.10.1740.10">
    <property type="match status" value="1"/>
</dbReference>
<organism evidence="8 9">
    <name type="scientific">Fermentimonas caenicola</name>
    <dbReference type="NCBI Taxonomy" id="1562970"/>
    <lineage>
        <taxon>Bacteria</taxon>
        <taxon>Pseudomonadati</taxon>
        <taxon>Bacteroidota</taxon>
        <taxon>Bacteroidia</taxon>
        <taxon>Bacteroidales</taxon>
        <taxon>Dysgonomonadaceae</taxon>
        <taxon>Fermentimonas</taxon>
    </lineage>
</organism>
<dbReference type="Pfam" id="PF04542">
    <property type="entry name" value="Sigma70_r2"/>
    <property type="match status" value="1"/>
</dbReference>
<keyword evidence="5" id="KW-0804">Transcription</keyword>
<dbReference type="Pfam" id="PF08281">
    <property type="entry name" value="Sigma70_r4_2"/>
    <property type="match status" value="1"/>
</dbReference>